<protein>
    <submittedName>
        <fullName evidence="1">Uncharacterized protein</fullName>
    </submittedName>
</protein>
<accession>A0AAF0UKX9</accession>
<dbReference type="Proteomes" id="UP001234989">
    <property type="component" value="Chromosome 9"/>
</dbReference>
<dbReference type="AlphaFoldDB" id="A0AAF0UKX9"/>
<dbReference type="EMBL" id="CP133620">
    <property type="protein sequence ID" value="WMV47129.1"/>
    <property type="molecule type" value="Genomic_DNA"/>
</dbReference>
<proteinExistence type="predicted"/>
<evidence type="ECO:0000313" key="1">
    <source>
        <dbReference type="EMBL" id="WMV47129.1"/>
    </source>
</evidence>
<name>A0AAF0UKX9_SOLVR</name>
<keyword evidence="2" id="KW-1185">Reference proteome</keyword>
<evidence type="ECO:0000313" key="2">
    <source>
        <dbReference type="Proteomes" id="UP001234989"/>
    </source>
</evidence>
<organism evidence="1 2">
    <name type="scientific">Solanum verrucosum</name>
    <dbReference type="NCBI Taxonomy" id="315347"/>
    <lineage>
        <taxon>Eukaryota</taxon>
        <taxon>Viridiplantae</taxon>
        <taxon>Streptophyta</taxon>
        <taxon>Embryophyta</taxon>
        <taxon>Tracheophyta</taxon>
        <taxon>Spermatophyta</taxon>
        <taxon>Magnoliopsida</taxon>
        <taxon>eudicotyledons</taxon>
        <taxon>Gunneridae</taxon>
        <taxon>Pentapetalae</taxon>
        <taxon>asterids</taxon>
        <taxon>lamiids</taxon>
        <taxon>Solanales</taxon>
        <taxon>Solanaceae</taxon>
        <taxon>Solanoideae</taxon>
        <taxon>Solaneae</taxon>
        <taxon>Solanum</taxon>
    </lineage>
</organism>
<reference evidence="1" key="1">
    <citation type="submission" date="2023-08" db="EMBL/GenBank/DDBJ databases">
        <title>A de novo genome assembly of Solanum verrucosum Schlechtendal, a Mexican diploid species geographically isolated from the other diploid A-genome species in potato relatives.</title>
        <authorList>
            <person name="Hosaka K."/>
        </authorList>
    </citation>
    <scope>NUCLEOTIDE SEQUENCE</scope>
    <source>
        <tissue evidence="1">Young leaves</tissue>
    </source>
</reference>
<gene>
    <name evidence="1" type="ORF">MTR67_040514</name>
</gene>
<sequence>MFSLLLSNPTQVHCLMLLGETMILSRSAPLITCYRFVKLERTNQSKLSQDISLKGLLTLPLQNGINAIKWDPSGSLLASRSDDTI</sequence>